<dbReference type="KEGG" id="lgi:LOTGIDRAFT_232855"/>
<dbReference type="PANTHER" id="PTHR30336">
    <property type="entry name" value="INNER MEMBRANE PROTEIN, PROBABLE PERMEASE"/>
    <property type="match status" value="1"/>
</dbReference>
<dbReference type="HOGENOM" id="CLU_064561_0_0_1"/>
<feature type="domain" description="DUF218" evidence="1">
    <location>
        <begin position="23"/>
        <end position="142"/>
    </location>
</feature>
<dbReference type="GO" id="GO:0005886">
    <property type="term" value="C:plasma membrane"/>
    <property type="evidence" value="ECO:0007669"/>
    <property type="project" value="TreeGrafter"/>
</dbReference>
<dbReference type="Proteomes" id="UP000030746">
    <property type="component" value="Unassembled WGS sequence"/>
</dbReference>
<organism evidence="2 3">
    <name type="scientific">Lottia gigantea</name>
    <name type="common">Giant owl limpet</name>
    <dbReference type="NCBI Taxonomy" id="225164"/>
    <lineage>
        <taxon>Eukaryota</taxon>
        <taxon>Metazoa</taxon>
        <taxon>Spiralia</taxon>
        <taxon>Lophotrochozoa</taxon>
        <taxon>Mollusca</taxon>
        <taxon>Gastropoda</taxon>
        <taxon>Patellogastropoda</taxon>
        <taxon>Lottioidea</taxon>
        <taxon>Lottiidae</taxon>
        <taxon>Lottia</taxon>
    </lineage>
</organism>
<gene>
    <name evidence="2" type="ORF">LOTGIDRAFT_232855</name>
</gene>
<keyword evidence="3" id="KW-1185">Reference proteome</keyword>
<dbReference type="InterPro" id="IPR051599">
    <property type="entry name" value="Cell_Envelope_Assoc"/>
</dbReference>
<dbReference type="Gene3D" id="3.40.50.620">
    <property type="entry name" value="HUPs"/>
    <property type="match status" value="1"/>
</dbReference>
<evidence type="ECO:0000313" key="3">
    <source>
        <dbReference type="Proteomes" id="UP000030746"/>
    </source>
</evidence>
<dbReference type="CDD" id="cd06259">
    <property type="entry name" value="YdcF-like"/>
    <property type="match status" value="1"/>
</dbReference>
<dbReference type="EMBL" id="KB201977">
    <property type="protein sequence ID" value="ESO93132.1"/>
    <property type="molecule type" value="Genomic_DNA"/>
</dbReference>
<dbReference type="GeneID" id="20249065"/>
<dbReference type="PANTHER" id="PTHR30336:SF20">
    <property type="entry name" value="DUF218 DOMAIN-CONTAINING PROTEIN"/>
    <property type="match status" value="1"/>
</dbReference>
<evidence type="ECO:0000313" key="2">
    <source>
        <dbReference type="EMBL" id="ESO93132.1"/>
    </source>
</evidence>
<dbReference type="CTD" id="20249065"/>
<protein>
    <recommendedName>
        <fullName evidence="1">DUF218 domain-containing protein</fullName>
    </recommendedName>
</protein>
<evidence type="ECO:0000259" key="1">
    <source>
        <dbReference type="Pfam" id="PF02698"/>
    </source>
</evidence>
<dbReference type="OrthoDB" id="17725at2759"/>
<proteinExistence type="predicted"/>
<dbReference type="Pfam" id="PF02698">
    <property type="entry name" value="DUF218"/>
    <property type="match status" value="1"/>
</dbReference>
<name>V4A8Q4_LOTGI</name>
<sequence>MQMDAAQTIWNYMIMGHELKKSDVILVLGNHDIRTAEYASELYLKGLGDWLMFSGKVGSLTKGKWNKPEAEIFRDVALNQGVPEGKIILESEATNTGENIRFSYNKLLSLGIHAENFILVQTPYMERRSYATFKKQWKGSDLINVYVTSPEIGLRDYPNSDIGTLEDIITVMLGCLQRILTYPQKGYQIYQEVPNEVQNAFQYLVNCKTFNNYLLHNS</sequence>
<dbReference type="OMA" id="YPAKGFQ"/>
<dbReference type="AlphaFoldDB" id="V4A8Q4"/>
<accession>V4A8Q4</accession>
<dbReference type="RefSeq" id="XP_009056331.1">
    <property type="nucleotide sequence ID" value="XM_009058083.1"/>
</dbReference>
<dbReference type="InterPro" id="IPR014729">
    <property type="entry name" value="Rossmann-like_a/b/a_fold"/>
</dbReference>
<dbReference type="InterPro" id="IPR003848">
    <property type="entry name" value="DUF218"/>
</dbReference>
<reference evidence="2 3" key="1">
    <citation type="journal article" date="2013" name="Nature">
        <title>Insights into bilaterian evolution from three spiralian genomes.</title>
        <authorList>
            <person name="Simakov O."/>
            <person name="Marletaz F."/>
            <person name="Cho S.J."/>
            <person name="Edsinger-Gonzales E."/>
            <person name="Havlak P."/>
            <person name="Hellsten U."/>
            <person name="Kuo D.H."/>
            <person name="Larsson T."/>
            <person name="Lv J."/>
            <person name="Arendt D."/>
            <person name="Savage R."/>
            <person name="Osoegawa K."/>
            <person name="de Jong P."/>
            <person name="Grimwood J."/>
            <person name="Chapman J.A."/>
            <person name="Shapiro H."/>
            <person name="Aerts A."/>
            <person name="Otillar R.P."/>
            <person name="Terry A.Y."/>
            <person name="Boore J.L."/>
            <person name="Grigoriev I.V."/>
            <person name="Lindberg D.R."/>
            <person name="Seaver E.C."/>
            <person name="Weisblat D.A."/>
            <person name="Putnam N.H."/>
            <person name="Rokhsar D.S."/>
        </authorList>
    </citation>
    <scope>NUCLEOTIDE SEQUENCE [LARGE SCALE GENOMIC DNA]</scope>
</reference>